<dbReference type="InterPro" id="IPR003660">
    <property type="entry name" value="HAMP_dom"/>
</dbReference>
<evidence type="ECO:0000313" key="15">
    <source>
        <dbReference type="EMBL" id="GAB52527.1"/>
    </source>
</evidence>
<dbReference type="PROSITE" id="PS50885">
    <property type="entry name" value="HAMP"/>
    <property type="match status" value="1"/>
</dbReference>
<evidence type="ECO:0000259" key="14">
    <source>
        <dbReference type="PROSITE" id="PS50885"/>
    </source>
</evidence>
<keyword evidence="2" id="KW-1003">Cell membrane</keyword>
<keyword evidence="16" id="KW-1185">Reference proteome</keyword>
<dbReference type="InterPro" id="IPR003122">
    <property type="entry name" value="Tar_rcpt_lig-bd"/>
</dbReference>
<sequence length="551" mass="58944">MGLLQHFTIRSVMVAILGLLCLLWSGAGLFSVFSLNQMSQGNDVDRHLVHQMSVLSKGNDQYFRFVTRLARVMDGTKAGAPPDPTVMKPVQKALENMAQELNQFKQLSPGPMDKATSDDVISTWQKLLDEGVTRQFQLAQQGDMDAFRAHANNITPALSRAFGASAEAFNASAGRMLDDTRIKVDSLTTLTRVIMLISVVLGIAMVILADRYLVAMLVRPLNRIREHFQLIASGDLSQPVPLKASRNCVGKLVPLLTAMQDSLRDAVSSIRQGSEHIWHGARDISAGNQDLSTRTEEQAAALVETAASMEQLTATVQHNADNAHQASQLAQKASATASKGGKLVGDVVSTMTGISGSSKKIADITTVINSIAFQTNILALNAAVEAARAGEQGRGFAVVASEVRNLASRSGQAAKEIETLIADSVSRVEKGAELVSQAGVTMADIVEAVAQVTAIMEQIASATDEQSKGISQVGAAITQMDSVTQHNAALVEQVSAAAASLERQTADLQQSVEHFRLVERALAAQEKKPTTKPTSKPTTRPPASQEEWVTF</sequence>
<keyword evidence="4" id="KW-0145">Chemotaxis</keyword>
<dbReference type="GO" id="GO:0007165">
    <property type="term" value="P:signal transduction"/>
    <property type="evidence" value="ECO:0007669"/>
    <property type="project" value="UniProtKB-KW"/>
</dbReference>
<feature type="transmembrane region" description="Helical" evidence="12">
    <location>
        <begin position="193"/>
        <end position="214"/>
    </location>
</feature>
<proteinExistence type="inferred from homology"/>
<organism evidence="15 16">
    <name type="scientific">Atlantibacter hermannii NBRC 105704</name>
    <dbReference type="NCBI Taxonomy" id="1115512"/>
    <lineage>
        <taxon>Bacteria</taxon>
        <taxon>Pseudomonadati</taxon>
        <taxon>Pseudomonadota</taxon>
        <taxon>Gammaproteobacteria</taxon>
        <taxon>Enterobacterales</taxon>
        <taxon>Enterobacteriaceae</taxon>
        <taxon>Atlantibacter</taxon>
    </lineage>
</organism>
<feature type="domain" description="HAMP" evidence="14">
    <location>
        <begin position="215"/>
        <end position="268"/>
    </location>
</feature>
<evidence type="ECO:0000313" key="16">
    <source>
        <dbReference type="Proteomes" id="UP000010297"/>
    </source>
</evidence>
<dbReference type="SUPFAM" id="SSF58104">
    <property type="entry name" value="Methyl-accepting chemotaxis protein (MCP) signaling domain"/>
    <property type="match status" value="1"/>
</dbReference>
<evidence type="ECO:0000256" key="4">
    <source>
        <dbReference type="ARBA" id="ARBA00022500"/>
    </source>
</evidence>
<evidence type="ECO:0000259" key="13">
    <source>
        <dbReference type="PROSITE" id="PS50111"/>
    </source>
</evidence>
<dbReference type="PROSITE" id="PS00538">
    <property type="entry name" value="CHEMOTAXIS_TRANSDUC_1"/>
    <property type="match status" value="1"/>
</dbReference>
<keyword evidence="7 12" id="KW-0472">Membrane</keyword>
<evidence type="ECO:0000256" key="5">
    <source>
        <dbReference type="ARBA" id="ARBA00022692"/>
    </source>
</evidence>
<dbReference type="FunFam" id="1.10.287.950:FF:000001">
    <property type="entry name" value="Methyl-accepting chemotaxis sensory transducer"/>
    <property type="match status" value="1"/>
</dbReference>
<dbReference type="CDD" id="cd06225">
    <property type="entry name" value="HAMP"/>
    <property type="match status" value="1"/>
</dbReference>
<dbReference type="GeneID" id="92830381"/>
<keyword evidence="3" id="KW-0488">Methylation</keyword>
<evidence type="ECO:0000256" key="12">
    <source>
        <dbReference type="SAM" id="Phobius"/>
    </source>
</evidence>
<dbReference type="CDD" id="cd11386">
    <property type="entry name" value="MCP_signal"/>
    <property type="match status" value="1"/>
</dbReference>
<dbReference type="Pfam" id="PF00672">
    <property type="entry name" value="HAMP"/>
    <property type="match status" value="1"/>
</dbReference>
<evidence type="ECO:0000256" key="9">
    <source>
        <dbReference type="ARBA" id="ARBA00029447"/>
    </source>
</evidence>
<dbReference type="InterPro" id="IPR004091">
    <property type="entry name" value="Chemotax_Me-accpt_rcpt_Me-site"/>
</dbReference>
<name>H5V3G9_ATLHE</name>
<dbReference type="InterPro" id="IPR051310">
    <property type="entry name" value="MCP_chemotaxis"/>
</dbReference>
<evidence type="ECO:0000256" key="11">
    <source>
        <dbReference type="SAM" id="MobiDB-lite"/>
    </source>
</evidence>
<comment type="subcellular location">
    <subcellularLocation>
        <location evidence="1">Cell inner membrane</location>
        <topology evidence="1">Multi-pass membrane protein</topology>
    </subcellularLocation>
</comment>
<evidence type="ECO:0000256" key="6">
    <source>
        <dbReference type="ARBA" id="ARBA00022989"/>
    </source>
</evidence>
<keyword evidence="6 12" id="KW-1133">Transmembrane helix</keyword>
<dbReference type="GO" id="GO:0006935">
    <property type="term" value="P:chemotaxis"/>
    <property type="evidence" value="ECO:0007669"/>
    <property type="project" value="UniProtKB-KW"/>
</dbReference>
<dbReference type="InterPro" id="IPR004089">
    <property type="entry name" value="MCPsignal_dom"/>
</dbReference>
<gene>
    <name evidence="15" type="primary">trg</name>
    <name evidence="15" type="ORF">EH105704_07_00940</name>
</gene>
<feature type="transmembrane region" description="Helical" evidence="12">
    <location>
        <begin position="12"/>
        <end position="33"/>
    </location>
</feature>
<comment type="similarity">
    <text evidence="9">Belongs to the methyl-accepting chemotaxis (MCP) protein family.</text>
</comment>
<accession>H5V3G9</accession>
<dbReference type="EMBL" id="BAFF01000007">
    <property type="protein sequence ID" value="GAB52527.1"/>
    <property type="molecule type" value="Genomic_DNA"/>
</dbReference>
<evidence type="ECO:0000256" key="10">
    <source>
        <dbReference type="PROSITE-ProRule" id="PRU00284"/>
    </source>
</evidence>
<keyword evidence="5 12" id="KW-0812">Transmembrane</keyword>
<reference evidence="15 16" key="1">
    <citation type="submission" date="2012-02" db="EMBL/GenBank/DDBJ databases">
        <title>Whole genome shotgun sequence of Escherichia hermannii NBRC 105704.</title>
        <authorList>
            <person name="Yoshida I."/>
            <person name="Hosoyama A."/>
            <person name="Tsuchikane K."/>
            <person name="Katsumata H."/>
            <person name="Yamazaki S."/>
            <person name="Fujita N."/>
        </authorList>
    </citation>
    <scope>NUCLEOTIDE SEQUENCE [LARGE SCALE GENOMIC DNA]</scope>
    <source>
        <strain evidence="15 16">NBRC 105704</strain>
    </source>
</reference>
<dbReference type="Proteomes" id="UP000010297">
    <property type="component" value="Unassembled WGS sequence"/>
</dbReference>
<dbReference type="eggNOG" id="COG0840">
    <property type="taxonomic scope" value="Bacteria"/>
</dbReference>
<dbReference type="GO" id="GO:0005886">
    <property type="term" value="C:plasma membrane"/>
    <property type="evidence" value="ECO:0007669"/>
    <property type="project" value="UniProtKB-SubCell"/>
</dbReference>
<dbReference type="Pfam" id="PF02203">
    <property type="entry name" value="TarH"/>
    <property type="match status" value="1"/>
</dbReference>
<dbReference type="SMART" id="SM00304">
    <property type="entry name" value="HAMP"/>
    <property type="match status" value="1"/>
</dbReference>
<evidence type="ECO:0000256" key="7">
    <source>
        <dbReference type="ARBA" id="ARBA00023136"/>
    </source>
</evidence>
<dbReference type="PROSITE" id="PS50111">
    <property type="entry name" value="CHEMOTAXIS_TRANSDUC_2"/>
    <property type="match status" value="1"/>
</dbReference>
<dbReference type="PANTHER" id="PTHR43531">
    <property type="entry name" value="PROTEIN ICFG"/>
    <property type="match status" value="1"/>
</dbReference>
<dbReference type="GO" id="GO:0004888">
    <property type="term" value="F:transmembrane signaling receptor activity"/>
    <property type="evidence" value="ECO:0007669"/>
    <property type="project" value="TreeGrafter"/>
</dbReference>
<dbReference type="Pfam" id="PF00015">
    <property type="entry name" value="MCPsignal"/>
    <property type="match status" value="1"/>
</dbReference>
<evidence type="ECO:0000256" key="1">
    <source>
        <dbReference type="ARBA" id="ARBA00004429"/>
    </source>
</evidence>
<evidence type="ECO:0000256" key="3">
    <source>
        <dbReference type="ARBA" id="ARBA00022481"/>
    </source>
</evidence>
<comment type="caution">
    <text evidence="15">The sequence shown here is derived from an EMBL/GenBank/DDBJ whole genome shotgun (WGS) entry which is preliminary data.</text>
</comment>
<dbReference type="SUPFAM" id="SSF47170">
    <property type="entry name" value="Aspartate receptor, ligand-binding domain"/>
    <property type="match status" value="1"/>
</dbReference>
<evidence type="ECO:0000256" key="8">
    <source>
        <dbReference type="ARBA" id="ARBA00023224"/>
    </source>
</evidence>
<keyword evidence="8 10" id="KW-0807">Transducer</keyword>
<dbReference type="AlphaFoldDB" id="H5V3G9"/>
<dbReference type="PANTHER" id="PTHR43531:SF14">
    <property type="entry name" value="METHYL-ACCEPTING CHEMOTAXIS PROTEIN I-RELATED"/>
    <property type="match status" value="1"/>
</dbReference>
<protein>
    <submittedName>
        <fullName evidence="15">Methyl-accepting chemotaxis protein III</fullName>
    </submittedName>
</protein>
<dbReference type="SMART" id="SM00283">
    <property type="entry name" value="MA"/>
    <property type="match status" value="1"/>
</dbReference>
<dbReference type="RefSeq" id="WP_002436513.1">
    <property type="nucleotide sequence ID" value="NZ_BAFF01000007.1"/>
</dbReference>
<feature type="domain" description="Methyl-accepting transducer" evidence="13">
    <location>
        <begin position="273"/>
        <end position="502"/>
    </location>
</feature>
<dbReference type="Gene3D" id="1.10.287.950">
    <property type="entry name" value="Methyl-accepting chemotaxis protein"/>
    <property type="match status" value="1"/>
</dbReference>
<feature type="region of interest" description="Disordered" evidence="11">
    <location>
        <begin position="523"/>
        <end position="551"/>
    </location>
</feature>
<evidence type="ECO:0000256" key="2">
    <source>
        <dbReference type="ARBA" id="ARBA00022475"/>
    </source>
</evidence>
<dbReference type="InterPro" id="IPR035440">
    <property type="entry name" value="4HB_MCP_dom_sf"/>
</dbReference>
<feature type="compositionally biased region" description="Low complexity" evidence="11">
    <location>
        <begin position="531"/>
        <end position="542"/>
    </location>
</feature>